<keyword evidence="2" id="KW-0732">Signal</keyword>
<feature type="region of interest" description="Disordered" evidence="1">
    <location>
        <begin position="313"/>
        <end position="363"/>
    </location>
</feature>
<evidence type="ECO:0008006" key="5">
    <source>
        <dbReference type="Google" id="ProtNLM"/>
    </source>
</evidence>
<feature type="signal peptide" evidence="2">
    <location>
        <begin position="1"/>
        <end position="17"/>
    </location>
</feature>
<feature type="region of interest" description="Disordered" evidence="1">
    <location>
        <begin position="60"/>
        <end position="83"/>
    </location>
</feature>
<evidence type="ECO:0000313" key="4">
    <source>
        <dbReference type="Proteomes" id="UP000322530"/>
    </source>
</evidence>
<sequence length="772" mass="83239">MCVLGNTFLSNGSVVFAAVLVHPSFPAAAPGRNTVKVFQKVGKVDTKHYYGALQRSGNFAGLQPPATDRATQPQPTKALPSAGKATMPAFQQTLSPDLITTGTPKPLNRAEAPLLTPQVLQASNQQLRVQIAPNSLDLSQAQIQNGSQSGAVSGDVRLQVSQRSGHYKASATVLGTYDINVLDHNGRVVHGIAVRQPIQYTFHYQPGELSALGLDPDRLYLSWPDQIATALQHKQSVQSTRAFVTPVINDPVAHTLTAQTTVAPLGTLVVASSPDLQAPTSPSMGSVSGNSGDFSVSYPVQVAPGPAGFKPELGFEYSSADPNGRHSQLSPADQLGDGWSLGLPSVSSETEPTGSGGPGTWYTLSIPGHTSDRLIPDPKNVGLYYTLHLSHWRIVGVGVTSTNAVPSCFQAWDPSGMYYKFGCTSDSLEYMTDSTGTRTNYKWGVDRITAPTNGPNLPQKQVTYSYFQDLITPGGHTTVSDSAVAQIVYKTVDGSTTKIIGTIDFSYKAPSYSLTVPSGASSSWVQPYTSADCTGTPPATSTFKLRCDDPLDDGAVKAPAVMSLFSLSTLTSYVGADTDQKPAYSYSMSYTNTPLSQINDPLTWALEYMTGEHLLTSITPTAYTGGTAHALKPYVFRYTQETNHYSDLDHTLQQGPLLRSACRRRSNPTATVALPAVGRRIQRMRCMTSLAMRLRPWMPLGRPTADCIVVRGAHFPRLPRMHQPPGRQDIILPVRGMIAMKPNPLICGTCSINIRRSPMITRREAWQPARRI</sequence>
<comment type="caution">
    <text evidence="3">The sequence shown here is derived from an EMBL/GenBank/DDBJ whole genome shotgun (WGS) entry which is preliminary data.</text>
</comment>
<proteinExistence type="predicted"/>
<name>A0A5A5T817_9CHLR</name>
<dbReference type="EMBL" id="BIXY01000012">
    <property type="protein sequence ID" value="GCF07610.1"/>
    <property type="molecule type" value="Genomic_DNA"/>
</dbReference>
<protein>
    <recommendedName>
        <fullName evidence="5">MBG domain-containing protein</fullName>
    </recommendedName>
</protein>
<organism evidence="3 4">
    <name type="scientific">Dictyobacter arantiisoli</name>
    <dbReference type="NCBI Taxonomy" id="2014874"/>
    <lineage>
        <taxon>Bacteria</taxon>
        <taxon>Bacillati</taxon>
        <taxon>Chloroflexota</taxon>
        <taxon>Ktedonobacteria</taxon>
        <taxon>Ktedonobacterales</taxon>
        <taxon>Dictyobacteraceae</taxon>
        <taxon>Dictyobacter</taxon>
    </lineage>
</organism>
<evidence type="ECO:0000256" key="2">
    <source>
        <dbReference type="SAM" id="SignalP"/>
    </source>
</evidence>
<dbReference type="Proteomes" id="UP000322530">
    <property type="component" value="Unassembled WGS sequence"/>
</dbReference>
<evidence type="ECO:0000313" key="3">
    <source>
        <dbReference type="EMBL" id="GCF07610.1"/>
    </source>
</evidence>
<gene>
    <name evidence="3" type="ORF">KDI_11740</name>
</gene>
<accession>A0A5A5T817</accession>
<reference evidence="3 4" key="1">
    <citation type="submission" date="2019-01" db="EMBL/GenBank/DDBJ databases">
        <title>Draft genome sequence of Dictyobacter sp. Uno17.</title>
        <authorList>
            <person name="Wang C.M."/>
            <person name="Zheng Y."/>
            <person name="Sakai Y."/>
            <person name="Abe K."/>
            <person name="Yokota A."/>
            <person name="Yabe S."/>
        </authorList>
    </citation>
    <scope>NUCLEOTIDE SEQUENCE [LARGE SCALE GENOMIC DNA]</scope>
    <source>
        <strain evidence="3 4">Uno17</strain>
    </source>
</reference>
<dbReference type="AlphaFoldDB" id="A0A5A5T817"/>
<keyword evidence="4" id="KW-1185">Reference proteome</keyword>
<evidence type="ECO:0000256" key="1">
    <source>
        <dbReference type="SAM" id="MobiDB-lite"/>
    </source>
</evidence>
<feature type="chain" id="PRO_5022710100" description="MBG domain-containing protein" evidence="2">
    <location>
        <begin position="18"/>
        <end position="772"/>
    </location>
</feature>
<feature type="compositionally biased region" description="Low complexity" evidence="1">
    <location>
        <begin position="344"/>
        <end position="353"/>
    </location>
</feature>
<dbReference type="RefSeq" id="WP_235932499.1">
    <property type="nucleotide sequence ID" value="NZ_BIXY01000012.1"/>
</dbReference>